<accession>A0A6N8DV35</accession>
<dbReference type="AlphaFoldDB" id="A0A6N8DV35"/>
<dbReference type="Proteomes" id="UP000439113">
    <property type="component" value="Unassembled WGS sequence"/>
</dbReference>
<comment type="caution">
    <text evidence="1">The sequence shown here is derived from an EMBL/GenBank/DDBJ whole genome shotgun (WGS) entry which is preliminary data.</text>
</comment>
<gene>
    <name evidence="1" type="ORF">GJ654_18850</name>
</gene>
<dbReference type="OrthoDB" id="8410700at2"/>
<sequence>MADYTLTLAQLDKVMAAIPLAMRGPDAGLSFALTHHIASEEKVAAPEAGATVSTVTFEAPTSGILTTTDAVDAVVAPIIAEVLAGRTPPAPPAPVPQSVSRRQFFHAVALAGFLTEAEAEAAVARQALPAAVLAEIGKLPAGDQFGARMLAIGAETFERANPLMNLMAAALGHDAGDVDDLFRFAATL</sequence>
<dbReference type="EMBL" id="WNKS01000025">
    <property type="protein sequence ID" value="MTV33043.1"/>
    <property type="molecule type" value="Genomic_DNA"/>
</dbReference>
<protein>
    <submittedName>
        <fullName evidence="1">Uncharacterized protein</fullName>
    </submittedName>
</protein>
<reference evidence="1 2" key="1">
    <citation type="submission" date="2019-11" db="EMBL/GenBank/DDBJ databases">
        <title>Whole-genome sequence of a Rhodoblastus acidophilus DSM 142.</title>
        <authorList>
            <person name="Kyndt J.A."/>
            <person name="Meyer T.E."/>
        </authorList>
    </citation>
    <scope>NUCLEOTIDE SEQUENCE [LARGE SCALE GENOMIC DNA]</scope>
    <source>
        <strain evidence="1 2">DSM 142</strain>
    </source>
</reference>
<organism evidence="1 2">
    <name type="scientific">Rhodoblastus acidophilus</name>
    <name type="common">Rhodopseudomonas acidophila</name>
    <dbReference type="NCBI Taxonomy" id="1074"/>
    <lineage>
        <taxon>Bacteria</taxon>
        <taxon>Pseudomonadati</taxon>
        <taxon>Pseudomonadota</taxon>
        <taxon>Alphaproteobacteria</taxon>
        <taxon>Hyphomicrobiales</taxon>
        <taxon>Rhodoblastaceae</taxon>
        <taxon>Rhodoblastus</taxon>
    </lineage>
</organism>
<evidence type="ECO:0000313" key="1">
    <source>
        <dbReference type="EMBL" id="MTV33043.1"/>
    </source>
</evidence>
<proteinExistence type="predicted"/>
<name>A0A6N8DV35_RHOAC</name>
<dbReference type="RefSeq" id="WP_155447724.1">
    <property type="nucleotide sequence ID" value="NZ_JAOQNR010000024.1"/>
</dbReference>
<evidence type="ECO:0000313" key="2">
    <source>
        <dbReference type="Proteomes" id="UP000439113"/>
    </source>
</evidence>